<sequence length="81" mass="8917">MTEKKDFPASQFQGNHQKIDLNFKRRAIVTQPILSSKILASGDCEIIFPDGQLLNWLPAQAKTSAKSQRSAVTLGADMKVS</sequence>
<keyword evidence="2" id="KW-1185">Reference proteome</keyword>
<dbReference type="AlphaFoldDB" id="A0A926VFP9"/>
<evidence type="ECO:0000313" key="1">
    <source>
        <dbReference type="EMBL" id="MBD2183049.1"/>
    </source>
</evidence>
<protein>
    <submittedName>
        <fullName evidence="1">Uncharacterized protein</fullName>
    </submittedName>
</protein>
<dbReference type="RefSeq" id="WP_190466568.1">
    <property type="nucleotide sequence ID" value="NZ_JACJPW010000047.1"/>
</dbReference>
<accession>A0A926VFP9</accession>
<dbReference type="EMBL" id="JACJPW010000047">
    <property type="protein sequence ID" value="MBD2183049.1"/>
    <property type="molecule type" value="Genomic_DNA"/>
</dbReference>
<organism evidence="1 2">
    <name type="scientific">Aerosakkonema funiforme FACHB-1375</name>
    <dbReference type="NCBI Taxonomy" id="2949571"/>
    <lineage>
        <taxon>Bacteria</taxon>
        <taxon>Bacillati</taxon>
        <taxon>Cyanobacteriota</taxon>
        <taxon>Cyanophyceae</taxon>
        <taxon>Oscillatoriophycideae</taxon>
        <taxon>Aerosakkonematales</taxon>
        <taxon>Aerosakkonemataceae</taxon>
        <taxon>Aerosakkonema</taxon>
    </lineage>
</organism>
<reference evidence="1" key="2">
    <citation type="submission" date="2020-08" db="EMBL/GenBank/DDBJ databases">
        <authorList>
            <person name="Chen M."/>
            <person name="Teng W."/>
            <person name="Zhao L."/>
            <person name="Hu C."/>
            <person name="Zhou Y."/>
            <person name="Han B."/>
            <person name="Song L."/>
            <person name="Shu W."/>
        </authorList>
    </citation>
    <scope>NUCLEOTIDE SEQUENCE</scope>
    <source>
        <strain evidence="1">FACHB-1375</strain>
    </source>
</reference>
<dbReference type="Proteomes" id="UP000641646">
    <property type="component" value="Unassembled WGS sequence"/>
</dbReference>
<reference evidence="1" key="1">
    <citation type="journal article" date="2015" name="ISME J.">
        <title>Draft Genome Sequence of Streptomyces incarnatus NRRL8089, which Produces the Nucleoside Antibiotic Sinefungin.</title>
        <authorList>
            <person name="Oshima K."/>
            <person name="Hattori M."/>
            <person name="Shimizu H."/>
            <person name="Fukuda K."/>
            <person name="Nemoto M."/>
            <person name="Inagaki K."/>
            <person name="Tamura T."/>
        </authorList>
    </citation>
    <scope>NUCLEOTIDE SEQUENCE</scope>
    <source>
        <strain evidence="1">FACHB-1375</strain>
    </source>
</reference>
<name>A0A926VFP9_9CYAN</name>
<comment type="caution">
    <text evidence="1">The sequence shown here is derived from an EMBL/GenBank/DDBJ whole genome shotgun (WGS) entry which is preliminary data.</text>
</comment>
<evidence type="ECO:0000313" key="2">
    <source>
        <dbReference type="Proteomes" id="UP000641646"/>
    </source>
</evidence>
<proteinExistence type="predicted"/>
<gene>
    <name evidence="1" type="ORF">H6G03_18595</name>
</gene>